<proteinExistence type="predicted"/>
<dbReference type="KEGG" id="ckw:CKALI_11355"/>
<organism evidence="1 2">
    <name type="scientific">Corynebacterium kalinowskii</name>
    <dbReference type="NCBI Taxonomy" id="2675216"/>
    <lineage>
        <taxon>Bacteria</taxon>
        <taxon>Bacillati</taxon>
        <taxon>Actinomycetota</taxon>
        <taxon>Actinomycetes</taxon>
        <taxon>Mycobacteriales</taxon>
        <taxon>Corynebacteriaceae</taxon>
        <taxon>Corynebacterium</taxon>
    </lineage>
</organism>
<dbReference type="AlphaFoldDB" id="A0A6B8VW08"/>
<accession>A0A6B8VW08</accession>
<name>A0A6B8VW08_9CORY</name>
<evidence type="ECO:0000313" key="1">
    <source>
        <dbReference type="EMBL" id="QGU03115.1"/>
    </source>
</evidence>
<dbReference type="EMBL" id="CP046452">
    <property type="protein sequence ID" value="QGU03115.1"/>
    <property type="molecule type" value="Genomic_DNA"/>
</dbReference>
<dbReference type="Proteomes" id="UP000427071">
    <property type="component" value="Chromosome"/>
</dbReference>
<reference evidence="2" key="1">
    <citation type="submission" date="2019-11" db="EMBL/GenBank/DDBJ databases">
        <title>Complete genome sequence of Corynebacterium kalinowskii 1959, a novel Corynebacterium species isolated from soil of a small paddock in Vilsendorf, Germany.</title>
        <authorList>
            <person name="Schaffert L."/>
            <person name="Ruwe M."/>
            <person name="Milse J."/>
            <person name="Hanuschka K."/>
            <person name="Ortseifen V."/>
            <person name="Droste J."/>
            <person name="Brandt D."/>
            <person name="Schlueter L."/>
            <person name="Kutter Y."/>
            <person name="Vinke S."/>
            <person name="Viehoefer P."/>
            <person name="Jacob L."/>
            <person name="Luebke N.-C."/>
            <person name="Schulte-Berndt E."/>
            <person name="Hain C."/>
            <person name="Linder M."/>
            <person name="Schmidt P."/>
            <person name="Wollenschlaeger L."/>
            <person name="Luttermann T."/>
            <person name="Thieme E."/>
            <person name="Hassa J."/>
            <person name="Haak M."/>
            <person name="Wittchen M."/>
            <person name="Mentz A."/>
            <person name="Persicke M."/>
            <person name="Busche T."/>
            <person name="Ruckert C."/>
        </authorList>
    </citation>
    <scope>NUCLEOTIDE SEQUENCE [LARGE SCALE GENOMIC DNA]</scope>
    <source>
        <strain evidence="2">1959</strain>
    </source>
</reference>
<protein>
    <submittedName>
        <fullName evidence="1">Uncharacterized protein</fullName>
    </submittedName>
</protein>
<keyword evidence="2" id="KW-1185">Reference proteome</keyword>
<evidence type="ECO:0000313" key="2">
    <source>
        <dbReference type="Proteomes" id="UP000427071"/>
    </source>
</evidence>
<sequence>MEQMLHVVPNNDYIKHDLNTNHCVCGPRIERVVEDDGQVGWLIVHHSLDGREYRERGHVPPIEPALS</sequence>
<gene>
    <name evidence="1" type="ORF">CKALI_11355</name>
</gene>
<dbReference type="RefSeq" id="WP_156193437.1">
    <property type="nucleotide sequence ID" value="NZ_CP046452.1"/>
</dbReference>